<gene>
    <name evidence="9" type="ORF">AVDCRST_MAG80-382</name>
</gene>
<dbReference type="InterPro" id="IPR017941">
    <property type="entry name" value="Rieske_2Fe-2S"/>
</dbReference>
<evidence type="ECO:0000256" key="1">
    <source>
        <dbReference type="ARBA" id="ARBA00022714"/>
    </source>
</evidence>
<proteinExistence type="inferred from homology"/>
<feature type="transmembrane region" description="Helical" evidence="7">
    <location>
        <begin position="117"/>
        <end position="138"/>
    </location>
</feature>
<keyword evidence="2" id="KW-0479">Metal-binding</keyword>
<reference evidence="9" key="1">
    <citation type="submission" date="2020-02" db="EMBL/GenBank/DDBJ databases">
        <authorList>
            <person name="Meier V. D."/>
        </authorList>
    </citation>
    <scope>NUCLEOTIDE SEQUENCE</scope>
    <source>
        <strain evidence="9">AVDCRST_MAG80</strain>
    </source>
</reference>
<dbReference type="PANTHER" id="PTHR21496">
    <property type="entry name" value="FERREDOXIN-RELATED"/>
    <property type="match status" value="1"/>
</dbReference>
<keyword evidence="7" id="KW-0472">Membrane</keyword>
<dbReference type="Pfam" id="PF00355">
    <property type="entry name" value="Rieske"/>
    <property type="match status" value="1"/>
</dbReference>
<dbReference type="PANTHER" id="PTHR21496:SF0">
    <property type="entry name" value="RIESKE DOMAIN-CONTAINING PROTEIN"/>
    <property type="match status" value="1"/>
</dbReference>
<evidence type="ECO:0000256" key="7">
    <source>
        <dbReference type="SAM" id="Phobius"/>
    </source>
</evidence>
<dbReference type="InterPro" id="IPR019251">
    <property type="entry name" value="DUF2231_TM"/>
</dbReference>
<evidence type="ECO:0000313" key="9">
    <source>
        <dbReference type="EMBL" id="CAA9428114.1"/>
    </source>
</evidence>
<dbReference type="PROSITE" id="PS51296">
    <property type="entry name" value="RIESKE"/>
    <property type="match status" value="1"/>
</dbReference>
<organism evidence="9">
    <name type="scientific">uncultured Rubrobacteraceae bacterium</name>
    <dbReference type="NCBI Taxonomy" id="349277"/>
    <lineage>
        <taxon>Bacteria</taxon>
        <taxon>Bacillati</taxon>
        <taxon>Actinomycetota</taxon>
        <taxon>Rubrobacteria</taxon>
        <taxon>Rubrobacterales</taxon>
        <taxon>Rubrobacteraceae</taxon>
        <taxon>environmental samples</taxon>
    </lineage>
</organism>
<evidence type="ECO:0000259" key="8">
    <source>
        <dbReference type="PROSITE" id="PS51296"/>
    </source>
</evidence>
<dbReference type="InterPro" id="IPR036922">
    <property type="entry name" value="Rieske_2Fe-2S_sf"/>
</dbReference>
<dbReference type="Gene3D" id="2.102.10.10">
    <property type="entry name" value="Rieske [2Fe-2S] iron-sulphur domain"/>
    <property type="match status" value="1"/>
</dbReference>
<feature type="domain" description="Rieske" evidence="8">
    <location>
        <begin position="195"/>
        <end position="291"/>
    </location>
</feature>
<dbReference type="GO" id="GO:0016705">
    <property type="term" value="F:oxidoreductase activity, acting on paired donors, with incorporation or reduction of molecular oxygen"/>
    <property type="evidence" value="ECO:0007669"/>
    <property type="project" value="UniProtKB-ARBA"/>
</dbReference>
<dbReference type="EMBL" id="CADCVC010000034">
    <property type="protein sequence ID" value="CAA9428114.1"/>
    <property type="molecule type" value="Genomic_DNA"/>
</dbReference>
<dbReference type="AlphaFoldDB" id="A0A6J4Q528"/>
<dbReference type="GO" id="GO:0051537">
    <property type="term" value="F:2 iron, 2 sulfur cluster binding"/>
    <property type="evidence" value="ECO:0007669"/>
    <property type="project" value="UniProtKB-KW"/>
</dbReference>
<feature type="transmembrane region" description="Helical" evidence="7">
    <location>
        <begin position="84"/>
        <end position="105"/>
    </location>
</feature>
<evidence type="ECO:0000256" key="5">
    <source>
        <dbReference type="ARBA" id="ARBA00034078"/>
    </source>
</evidence>
<keyword evidence="4" id="KW-0411">Iron-sulfur</keyword>
<sequence>MSSTLSQRIVERLPWLDGIAEKLQPKVQEVIDKGGTTLRNALDGVWLEAPLHPVLQTVPVGSWTAAITLDAVDIMSGSKATRNAADGTLAVGVVSGFAVAAVGLSDWRYLSGGSRRMGMAHGLLNTAGLALNTASLVLRATGRRNAGRAAFLAGYTLNGIGAHLGGELSYHYGLRVNRNVFEWGGPDEYTAVLEESELSGSELRRVELDSEDGGKVGILLSRTQGGKVCAISATCNHFSGPLERGDREGDTVVCPWHKSRFDLCSGESIDGPAVFPQSRYHTRVRDGNIEIKAAAENVQKKVR</sequence>
<keyword evidence="3" id="KW-0408">Iron</keyword>
<keyword evidence="7" id="KW-1133">Transmembrane helix</keyword>
<dbReference type="GO" id="GO:0046872">
    <property type="term" value="F:metal ion binding"/>
    <property type="evidence" value="ECO:0007669"/>
    <property type="project" value="UniProtKB-KW"/>
</dbReference>
<comment type="cofactor">
    <cofactor evidence="5">
        <name>[2Fe-2S] cluster</name>
        <dbReference type="ChEBI" id="CHEBI:190135"/>
    </cofactor>
</comment>
<dbReference type="SUPFAM" id="SSF50022">
    <property type="entry name" value="ISP domain"/>
    <property type="match status" value="1"/>
</dbReference>
<dbReference type="GO" id="GO:0004497">
    <property type="term" value="F:monooxygenase activity"/>
    <property type="evidence" value="ECO:0007669"/>
    <property type="project" value="UniProtKB-ARBA"/>
</dbReference>
<evidence type="ECO:0000256" key="6">
    <source>
        <dbReference type="ARBA" id="ARBA00038001"/>
    </source>
</evidence>
<comment type="similarity">
    <text evidence="6">Belongs to the bacterial ring-hydroxylating dioxygenase ferredoxin component family.</text>
</comment>
<keyword evidence="1" id="KW-0001">2Fe-2S</keyword>
<keyword evidence="7" id="KW-0812">Transmembrane</keyword>
<accession>A0A6J4Q528</accession>
<dbReference type="CDD" id="cd03467">
    <property type="entry name" value="Rieske"/>
    <property type="match status" value="1"/>
</dbReference>
<evidence type="ECO:0000256" key="2">
    <source>
        <dbReference type="ARBA" id="ARBA00022723"/>
    </source>
</evidence>
<evidence type="ECO:0000256" key="3">
    <source>
        <dbReference type="ARBA" id="ARBA00023004"/>
    </source>
</evidence>
<evidence type="ECO:0000256" key="4">
    <source>
        <dbReference type="ARBA" id="ARBA00023014"/>
    </source>
</evidence>
<protein>
    <submittedName>
        <fullName evidence="9">Ferredoxin, 2Fe-2S</fullName>
    </submittedName>
</protein>
<dbReference type="Pfam" id="PF09990">
    <property type="entry name" value="DUF2231"/>
    <property type="match status" value="1"/>
</dbReference>
<name>A0A6J4Q528_9ACTN</name>